<dbReference type="PANTHER" id="PTHR31145:SF6">
    <property type="entry name" value="INTEGRAL MEMBRANE PROTEIN (AFU_ORTHOLOGUE AFUA_7G01610)"/>
    <property type="match status" value="1"/>
</dbReference>
<dbReference type="STRING" id="4846.A0A367KBH9"/>
<comment type="caution">
    <text evidence="3">The sequence shown here is derived from an EMBL/GenBank/DDBJ whole genome shotgun (WGS) entry which is preliminary data.</text>
</comment>
<dbReference type="InterPro" id="IPR040241">
    <property type="entry name" value="TRP_Flc/Pkd2-like"/>
</dbReference>
<gene>
    <name evidence="3" type="ORF">CU098_003468</name>
</gene>
<feature type="transmembrane region" description="Helical" evidence="1">
    <location>
        <begin position="148"/>
        <end position="167"/>
    </location>
</feature>
<dbReference type="GO" id="GO:0055085">
    <property type="term" value="P:transmembrane transport"/>
    <property type="evidence" value="ECO:0007669"/>
    <property type="project" value="TreeGrafter"/>
</dbReference>
<dbReference type="Proteomes" id="UP000253551">
    <property type="component" value="Unassembled WGS sequence"/>
</dbReference>
<feature type="transmembrane region" description="Helical" evidence="1">
    <location>
        <begin position="62"/>
        <end position="82"/>
    </location>
</feature>
<dbReference type="AlphaFoldDB" id="A0A367KBH9"/>
<evidence type="ECO:0000313" key="4">
    <source>
        <dbReference type="Proteomes" id="UP000253551"/>
    </source>
</evidence>
<evidence type="ECO:0000259" key="2">
    <source>
        <dbReference type="Pfam" id="PF06011"/>
    </source>
</evidence>
<keyword evidence="4" id="KW-1185">Reference proteome</keyword>
<feature type="transmembrane region" description="Helical" evidence="1">
    <location>
        <begin position="6"/>
        <end position="26"/>
    </location>
</feature>
<dbReference type="GO" id="GO:0016020">
    <property type="term" value="C:membrane"/>
    <property type="evidence" value="ECO:0007669"/>
    <property type="project" value="TreeGrafter"/>
</dbReference>
<proteinExistence type="predicted"/>
<dbReference type="OrthoDB" id="2115177at2759"/>
<evidence type="ECO:0000256" key="1">
    <source>
        <dbReference type="SAM" id="Phobius"/>
    </source>
</evidence>
<dbReference type="PANTHER" id="PTHR31145">
    <property type="entry name" value="INTEGRAL MEMBRANE PROTEIN (AFU_ORTHOLOGUE AFUA_7G01610)"/>
    <property type="match status" value="1"/>
</dbReference>
<name>A0A367KBH9_RHIST</name>
<sequence length="332" mass="37332">MIPTHWYITTLAAIALVTSFLSYGLISIKLLQIRPKSYIFSDLKLLLRYGALYNTYTDKESHFFVIIIAYKFVVAAMIGLFQTSGIAQLVFVLLAELAILLIISFTSPYADKSVNFLHVTFGLIRFIVLMLNIAYLDQVQATTHVKQYIGYVQLAIHCFAFLLFLILQVRNIAVVLAGLGEEELDESGRPPARMVMWRKRKYSQPFYGQSSATLMTMASSRPQSSQVNLTGTRNSAQGTQNAALLSSYYTRIPMKPDERDVSDDGIVREGRSNEHRNSTGTATSFSKATLRFMDQGQSSQRELLRSDVLEPLIATQSPPPLPQHEIVDNRIM</sequence>
<keyword evidence="1" id="KW-0812">Transmembrane</keyword>
<feature type="transmembrane region" description="Helical" evidence="1">
    <location>
        <begin position="116"/>
        <end position="136"/>
    </location>
</feature>
<organism evidence="3 4">
    <name type="scientific">Rhizopus stolonifer</name>
    <name type="common">Rhizopus nigricans</name>
    <dbReference type="NCBI Taxonomy" id="4846"/>
    <lineage>
        <taxon>Eukaryota</taxon>
        <taxon>Fungi</taxon>
        <taxon>Fungi incertae sedis</taxon>
        <taxon>Mucoromycota</taxon>
        <taxon>Mucoromycotina</taxon>
        <taxon>Mucoromycetes</taxon>
        <taxon>Mucorales</taxon>
        <taxon>Mucorineae</taxon>
        <taxon>Rhizopodaceae</taxon>
        <taxon>Rhizopus</taxon>
    </lineage>
</organism>
<dbReference type="EMBL" id="PJQM01001935">
    <property type="protein sequence ID" value="RCH99574.1"/>
    <property type="molecule type" value="Genomic_DNA"/>
</dbReference>
<accession>A0A367KBH9</accession>
<keyword evidence="1" id="KW-1133">Transmembrane helix</keyword>
<feature type="domain" description="TRP C-terminal" evidence="2">
    <location>
        <begin position="10"/>
        <end position="176"/>
    </location>
</feature>
<evidence type="ECO:0000313" key="3">
    <source>
        <dbReference type="EMBL" id="RCH99574.1"/>
    </source>
</evidence>
<feature type="transmembrane region" description="Helical" evidence="1">
    <location>
        <begin position="89"/>
        <end position="110"/>
    </location>
</feature>
<reference evidence="3 4" key="1">
    <citation type="journal article" date="2018" name="G3 (Bethesda)">
        <title>Phylogenetic and Phylogenomic Definition of Rhizopus Species.</title>
        <authorList>
            <person name="Gryganskyi A.P."/>
            <person name="Golan J."/>
            <person name="Dolatabadi S."/>
            <person name="Mondo S."/>
            <person name="Robb S."/>
            <person name="Idnurm A."/>
            <person name="Muszewska A."/>
            <person name="Steczkiewicz K."/>
            <person name="Masonjones S."/>
            <person name="Liao H.L."/>
            <person name="Gajdeczka M.T."/>
            <person name="Anike F."/>
            <person name="Vuek A."/>
            <person name="Anishchenko I.M."/>
            <person name="Voigt K."/>
            <person name="de Hoog G.S."/>
            <person name="Smith M.E."/>
            <person name="Heitman J."/>
            <person name="Vilgalys R."/>
            <person name="Stajich J.E."/>
        </authorList>
    </citation>
    <scope>NUCLEOTIDE SEQUENCE [LARGE SCALE GENOMIC DNA]</scope>
    <source>
        <strain evidence="3 4">LSU 92-RS-03</strain>
    </source>
</reference>
<dbReference type="InterPro" id="IPR010308">
    <property type="entry name" value="TRP_C"/>
</dbReference>
<dbReference type="Pfam" id="PF06011">
    <property type="entry name" value="TRP"/>
    <property type="match status" value="1"/>
</dbReference>
<protein>
    <recommendedName>
        <fullName evidence="2">TRP C-terminal domain-containing protein</fullName>
    </recommendedName>
</protein>
<keyword evidence="1" id="KW-0472">Membrane</keyword>